<feature type="compositionally biased region" description="Pro residues" evidence="2">
    <location>
        <begin position="408"/>
        <end position="421"/>
    </location>
</feature>
<evidence type="ECO:0000313" key="5">
    <source>
        <dbReference type="Proteomes" id="UP000613580"/>
    </source>
</evidence>
<feature type="region of interest" description="Disordered" evidence="2">
    <location>
        <begin position="35"/>
        <end position="130"/>
    </location>
</feature>
<feature type="region of interest" description="Disordered" evidence="2">
    <location>
        <begin position="1138"/>
        <end position="1242"/>
    </location>
</feature>
<feature type="region of interest" description="Disordered" evidence="2">
    <location>
        <begin position="1310"/>
        <end position="1333"/>
    </location>
</feature>
<feature type="domain" description="C3H1-type" evidence="3">
    <location>
        <begin position="3"/>
        <end position="38"/>
    </location>
</feature>
<feature type="region of interest" description="Disordered" evidence="2">
    <location>
        <begin position="632"/>
        <end position="666"/>
    </location>
</feature>
<feature type="region of interest" description="Disordered" evidence="2">
    <location>
        <begin position="883"/>
        <end position="1071"/>
    </location>
</feature>
<organism evidence="4 5">
    <name type="scientific">Mycena chlorophos</name>
    <name type="common">Agaric fungus</name>
    <name type="synonym">Agaricus chlorophos</name>
    <dbReference type="NCBI Taxonomy" id="658473"/>
    <lineage>
        <taxon>Eukaryota</taxon>
        <taxon>Fungi</taxon>
        <taxon>Dikarya</taxon>
        <taxon>Basidiomycota</taxon>
        <taxon>Agaricomycotina</taxon>
        <taxon>Agaricomycetes</taxon>
        <taxon>Agaricomycetidae</taxon>
        <taxon>Agaricales</taxon>
        <taxon>Marasmiineae</taxon>
        <taxon>Mycenaceae</taxon>
        <taxon>Mycena</taxon>
    </lineage>
</organism>
<evidence type="ECO:0000256" key="2">
    <source>
        <dbReference type="SAM" id="MobiDB-lite"/>
    </source>
</evidence>
<dbReference type="PROSITE" id="PS50103">
    <property type="entry name" value="ZF_C3H1"/>
    <property type="match status" value="1"/>
</dbReference>
<feature type="zinc finger region" description="C3H1-type" evidence="1">
    <location>
        <begin position="3"/>
        <end position="38"/>
    </location>
</feature>
<name>A0A8H6TS27_MYCCL</name>
<feature type="compositionally biased region" description="Basic and acidic residues" evidence="2">
    <location>
        <begin position="81"/>
        <end position="101"/>
    </location>
</feature>
<feature type="compositionally biased region" description="Pro residues" evidence="2">
    <location>
        <begin position="1021"/>
        <end position="1044"/>
    </location>
</feature>
<sequence length="1333" mass="144798">MSMIKKYRCRYFGADGLPIPGGPVCNNGADCRFVHPTDPNWPGKTPFVDMRDIRRDRDSSKRPKDNNGRGTGPLAPQSDVFQRKKDHEDRDRDRHRDERGRDKHRNRSRNGSTTPTRRHPDVSRADIHVQGEAGLIPKLEADLSSSRAEKWGSPVALKRIDELKDWLGCSEAWQSEAASTAFCFRSHEDSLSNEIVSATAAKERESQKLQTYTEISSALSKVSKNAANSVAPALADIMIRHEQCKHRVDENFKALGGLWDEVFDVFCGEVAKRRLERAANSDGWEEISGEDDEPPPGRSSGTKRRRLNGDSPCGSPQMDDILALKMKINEQAYSLQMLTKENSELKNTLKETAAEGPLPQPTDPTQSQMDDIDEGNSRSRSVTPDNDAWQDEPSSALATRLVRAHSNPSPPPEPDSGPPTPSHESIIPFPMSFAPATANGNLISFDSSAELLPAPAAPVSNVPSVDELLSTWSPSAQPTTSTEGLSEATEEQQQQAIVVVAEQPAPQTPLRRSTRPRKSATPHAHLVPLPPSDDESSPGKVSPRTRRKGKEKDAENSNGPSTASEPLLDEDTQKRRKGGRKSAVFTHRQLGSLSPGSANALTQLVPSSGPSAEEPQRPFSFSVFAADAVPPPAPLSPPIRASPVHDTRSRSPARMQAPEELFQSPARRIPVEEAVARGQISPQRAAQLLSNAPEQATSSKMPIFHIPAQDSPARRVLVAPPTPGQGKWQGMRFGSPTRSPSPERSRSPQRSRSPERVASTETRPPWNASTSRAPVKSAKLPFPLVPSTSATPSIASSTSDASSSAPSGPSVIKIPRSTLKQPTSRIPRIGQKPYSRPPTSESAAKPSKLPLKTPATVKAAVGYFPVPYFFVLTEFEPKTVVVARSASGPSSEPPEAGPSSLKRKRPPSPQIKPRPVVLRQAPPKAVASAPSASLSSPAKRGPVTKFRMVDLHAKPASALEAPPPEPELDPTTSSPVKRVPVSTFRLVDLHASRSVEPVREKSPELVTELTPQLRLPEPEPVRAPSPLPPETSVLPPPSPSPSPPATDTLPDAPPEVPLGAEPVAEESVRRTTRVRKMLFPISGAPQPLSRRKAAPAVPMLTSGPFAGMTAVALRTLTSSNTVKNQQYLAAKLETQVVKKEGDRPESPGMKVRTIAQREADERGAKRKERAARRARRGEDVTEDEANGIASDEMDVDTDLESSPLSRHRRGPGDDEDYETPRPSVKRARSGSVGEDEDVMNKKRVKWDRGLSTSVFLDEVEPRPWTRPKDATGLKGCLAPTTKLDPFGNHPQAEAALQLVEENIVIKKFVYDNDEPEPPPVAPVRTRSKSKRKS</sequence>
<evidence type="ECO:0000256" key="1">
    <source>
        <dbReference type="PROSITE-ProRule" id="PRU00723"/>
    </source>
</evidence>
<gene>
    <name evidence="4" type="ORF">HMN09_00075400</name>
</gene>
<protein>
    <submittedName>
        <fullName evidence="4">C3H1-type domain-containing protein</fullName>
    </submittedName>
</protein>
<keyword evidence="1" id="KW-0862">Zinc</keyword>
<feature type="region of interest" description="Disordered" evidence="2">
    <location>
        <begin position="278"/>
        <end position="318"/>
    </location>
</feature>
<dbReference type="Proteomes" id="UP000613580">
    <property type="component" value="Unassembled WGS sequence"/>
</dbReference>
<proteinExistence type="predicted"/>
<keyword evidence="1" id="KW-0863">Zinc-finger</keyword>
<evidence type="ECO:0000313" key="4">
    <source>
        <dbReference type="EMBL" id="KAF7322958.1"/>
    </source>
</evidence>
<reference evidence="4" key="1">
    <citation type="submission" date="2020-05" db="EMBL/GenBank/DDBJ databases">
        <title>Mycena genomes resolve the evolution of fungal bioluminescence.</title>
        <authorList>
            <person name="Tsai I.J."/>
        </authorList>
    </citation>
    <scope>NUCLEOTIDE SEQUENCE</scope>
    <source>
        <strain evidence="4">110903Hualien_Pintung</strain>
    </source>
</reference>
<feature type="compositionally biased region" description="Basic residues" evidence="2">
    <location>
        <begin position="1164"/>
        <end position="1175"/>
    </location>
</feature>
<feature type="region of interest" description="Disordered" evidence="2">
    <location>
        <begin position="470"/>
        <end position="616"/>
    </location>
</feature>
<feature type="compositionally biased region" description="Basic and acidic residues" evidence="2">
    <location>
        <begin position="49"/>
        <end position="67"/>
    </location>
</feature>
<keyword evidence="1" id="KW-0479">Metal-binding</keyword>
<evidence type="ECO:0000259" key="3">
    <source>
        <dbReference type="PROSITE" id="PS50103"/>
    </source>
</evidence>
<feature type="compositionally biased region" description="Low complexity" evidence="2">
    <location>
        <begin position="921"/>
        <end position="938"/>
    </location>
</feature>
<feature type="compositionally biased region" description="Low complexity" evidence="2">
    <location>
        <begin position="491"/>
        <end position="505"/>
    </location>
</feature>
<feature type="compositionally biased region" description="Polar residues" evidence="2">
    <location>
        <begin position="470"/>
        <end position="484"/>
    </location>
</feature>
<feature type="compositionally biased region" description="Low complexity" evidence="2">
    <location>
        <begin position="786"/>
        <end position="810"/>
    </location>
</feature>
<feature type="compositionally biased region" description="Basic and acidic residues" evidence="2">
    <location>
        <begin position="118"/>
        <end position="129"/>
    </location>
</feature>
<feature type="region of interest" description="Disordered" evidence="2">
    <location>
        <begin position="353"/>
        <end position="436"/>
    </location>
</feature>
<feature type="compositionally biased region" description="Polar residues" evidence="2">
    <location>
        <begin position="688"/>
        <end position="700"/>
    </location>
</feature>
<dbReference type="EMBL" id="JACAZE010000001">
    <property type="protein sequence ID" value="KAF7322958.1"/>
    <property type="molecule type" value="Genomic_DNA"/>
</dbReference>
<keyword evidence="5" id="KW-1185">Reference proteome</keyword>
<feature type="compositionally biased region" description="Acidic residues" evidence="2">
    <location>
        <begin position="283"/>
        <end position="294"/>
    </location>
</feature>
<dbReference type="OrthoDB" id="2148418at2759"/>
<comment type="caution">
    <text evidence="4">The sequence shown here is derived from an EMBL/GenBank/DDBJ whole genome shotgun (WGS) entry which is preliminary data.</text>
</comment>
<accession>A0A8H6TS27</accession>
<feature type="compositionally biased region" description="Polar residues" evidence="2">
    <location>
        <begin position="759"/>
        <end position="772"/>
    </location>
</feature>
<feature type="compositionally biased region" description="Acidic residues" evidence="2">
    <location>
        <begin position="1180"/>
        <end position="1199"/>
    </location>
</feature>
<feature type="compositionally biased region" description="Basic and acidic residues" evidence="2">
    <location>
        <begin position="987"/>
        <end position="1003"/>
    </location>
</feature>
<feature type="region of interest" description="Disordered" evidence="2">
    <location>
        <begin position="688"/>
        <end position="852"/>
    </location>
</feature>
<feature type="compositionally biased region" description="Polar residues" evidence="2">
    <location>
        <begin position="589"/>
        <end position="610"/>
    </location>
</feature>
<dbReference type="InterPro" id="IPR000571">
    <property type="entry name" value="Znf_CCCH"/>
</dbReference>
<dbReference type="GO" id="GO:0008270">
    <property type="term" value="F:zinc ion binding"/>
    <property type="evidence" value="ECO:0007669"/>
    <property type="project" value="UniProtKB-KW"/>
</dbReference>